<dbReference type="InterPro" id="IPR023401">
    <property type="entry name" value="ODC_N"/>
</dbReference>
<accession>A0A239CY34</accession>
<sequence>MTLHLSAHDIRELATDDVVLAAARSVLDAESLGRTELPPRIDVPSGSGFLRVMPAVLGDVMGVKVMTLAEGLGTRYLVLLYEVASGRLLGLFDADELTRLRTAAYTVVAGELLGADGHQQVGLVGSGFEATGHLRLMARRWPVKQVLVYSRSATRRAEFAARMTEELQIDVRAVDTVREATGTPLVVLATKSREPVVNGADLAPGAVVLSIGSTRPDLRELDRATLARAGTLLVDDDRQVRLESGDVIDAITHGALPTGRIVPAARAAADTGAVRRDDDRDLLVFKSVGTALQDLSLARSLLSAAGARGTGRELDEICELKPFAGAAATPAARATLEGTPS</sequence>
<dbReference type="InterPro" id="IPR036291">
    <property type="entry name" value="NAD(P)-bd_dom_sf"/>
</dbReference>
<dbReference type="SUPFAM" id="SSF51735">
    <property type="entry name" value="NAD(P)-binding Rossmann-fold domains"/>
    <property type="match status" value="1"/>
</dbReference>
<dbReference type="EMBL" id="FZOD01000006">
    <property type="protein sequence ID" value="SNS25156.1"/>
    <property type="molecule type" value="Genomic_DNA"/>
</dbReference>
<protein>
    <submittedName>
        <fullName evidence="1">Ornithine cyclodeaminase</fullName>
    </submittedName>
</protein>
<reference evidence="1 2" key="1">
    <citation type="submission" date="2017-06" db="EMBL/GenBank/DDBJ databases">
        <authorList>
            <person name="Kim H.J."/>
            <person name="Triplett B.A."/>
        </authorList>
    </citation>
    <scope>NUCLEOTIDE SEQUENCE [LARGE SCALE GENOMIC DNA]</scope>
    <source>
        <strain evidence="1 2">CGMCC 4.2132</strain>
    </source>
</reference>
<keyword evidence="2" id="KW-1185">Reference proteome</keyword>
<dbReference type="InterPro" id="IPR003462">
    <property type="entry name" value="ODC_Mu_crystall"/>
</dbReference>
<organism evidence="1 2">
    <name type="scientific">Streptosporangium subroseum</name>
    <dbReference type="NCBI Taxonomy" id="106412"/>
    <lineage>
        <taxon>Bacteria</taxon>
        <taxon>Bacillati</taxon>
        <taxon>Actinomycetota</taxon>
        <taxon>Actinomycetes</taxon>
        <taxon>Streptosporangiales</taxon>
        <taxon>Streptosporangiaceae</taxon>
        <taxon>Streptosporangium</taxon>
    </lineage>
</organism>
<dbReference type="Proteomes" id="UP000198282">
    <property type="component" value="Unassembled WGS sequence"/>
</dbReference>
<dbReference type="GO" id="GO:0005737">
    <property type="term" value="C:cytoplasm"/>
    <property type="evidence" value="ECO:0007669"/>
    <property type="project" value="TreeGrafter"/>
</dbReference>
<proteinExistence type="predicted"/>
<name>A0A239CY34_9ACTN</name>
<dbReference type="RefSeq" id="WP_089206685.1">
    <property type="nucleotide sequence ID" value="NZ_FZOD01000006.1"/>
</dbReference>
<dbReference type="AlphaFoldDB" id="A0A239CY34"/>
<dbReference type="Pfam" id="PF02423">
    <property type="entry name" value="OCD_Mu_crystall"/>
    <property type="match status" value="1"/>
</dbReference>
<dbReference type="PANTHER" id="PTHR13812">
    <property type="entry name" value="KETIMINE REDUCTASE MU-CRYSTALLIN"/>
    <property type="match status" value="1"/>
</dbReference>
<evidence type="ECO:0000313" key="1">
    <source>
        <dbReference type="EMBL" id="SNS25156.1"/>
    </source>
</evidence>
<dbReference type="PIRSF" id="PIRSF001439">
    <property type="entry name" value="CryM"/>
    <property type="match status" value="1"/>
</dbReference>
<dbReference type="OrthoDB" id="7209364at2"/>
<dbReference type="PANTHER" id="PTHR13812:SF19">
    <property type="entry name" value="KETIMINE REDUCTASE MU-CRYSTALLIN"/>
    <property type="match status" value="1"/>
</dbReference>
<dbReference type="Gene3D" id="3.40.50.720">
    <property type="entry name" value="NAD(P)-binding Rossmann-like Domain"/>
    <property type="match status" value="1"/>
</dbReference>
<dbReference type="Gene3D" id="3.30.1780.10">
    <property type="entry name" value="ornithine cyclodeaminase, domain 1"/>
    <property type="match status" value="1"/>
</dbReference>
<gene>
    <name evidence="1" type="ORF">SAMN05216276_1006161</name>
</gene>
<evidence type="ECO:0000313" key="2">
    <source>
        <dbReference type="Proteomes" id="UP000198282"/>
    </source>
</evidence>